<keyword evidence="2" id="KW-1185">Reference proteome</keyword>
<sequence length="104" mass="11803">MHPGREYGRCETIILATWTMISSASQVVSFPPPFRYISRSVLSILAVYLSRYQKLSAGIQARAATYFDMEQPSASSEHRVGFRIYPHGSDCSKPVRYCRRVPGR</sequence>
<proteinExistence type="predicted"/>
<evidence type="ECO:0000313" key="2">
    <source>
        <dbReference type="Proteomes" id="UP000814140"/>
    </source>
</evidence>
<protein>
    <submittedName>
        <fullName evidence="1">Uncharacterized protein</fullName>
    </submittedName>
</protein>
<dbReference type="Proteomes" id="UP000814140">
    <property type="component" value="Unassembled WGS sequence"/>
</dbReference>
<comment type="caution">
    <text evidence="1">The sequence shown here is derived from an EMBL/GenBank/DDBJ whole genome shotgun (WGS) entry which is preliminary data.</text>
</comment>
<gene>
    <name evidence="1" type="ORF">BV25DRAFT_1099574</name>
</gene>
<name>A0ACB8TG63_9AGAM</name>
<dbReference type="EMBL" id="MU277190">
    <property type="protein sequence ID" value="KAI0067423.1"/>
    <property type="molecule type" value="Genomic_DNA"/>
</dbReference>
<reference evidence="1" key="2">
    <citation type="journal article" date="2022" name="New Phytol.">
        <title>Evolutionary transition to the ectomycorrhizal habit in the genomes of a hyperdiverse lineage of mushroom-forming fungi.</title>
        <authorList>
            <person name="Looney B."/>
            <person name="Miyauchi S."/>
            <person name="Morin E."/>
            <person name="Drula E."/>
            <person name="Courty P.E."/>
            <person name="Kohler A."/>
            <person name="Kuo A."/>
            <person name="LaButti K."/>
            <person name="Pangilinan J."/>
            <person name="Lipzen A."/>
            <person name="Riley R."/>
            <person name="Andreopoulos W."/>
            <person name="He G."/>
            <person name="Johnson J."/>
            <person name="Nolan M."/>
            <person name="Tritt A."/>
            <person name="Barry K.W."/>
            <person name="Grigoriev I.V."/>
            <person name="Nagy L.G."/>
            <person name="Hibbett D."/>
            <person name="Henrissat B."/>
            <person name="Matheny P.B."/>
            <person name="Labbe J."/>
            <person name="Martin F.M."/>
        </authorList>
    </citation>
    <scope>NUCLEOTIDE SEQUENCE</scope>
    <source>
        <strain evidence="1">HHB10654</strain>
    </source>
</reference>
<accession>A0ACB8TG63</accession>
<reference evidence="1" key="1">
    <citation type="submission" date="2021-03" db="EMBL/GenBank/DDBJ databases">
        <authorList>
            <consortium name="DOE Joint Genome Institute"/>
            <person name="Ahrendt S."/>
            <person name="Looney B.P."/>
            <person name="Miyauchi S."/>
            <person name="Morin E."/>
            <person name="Drula E."/>
            <person name="Courty P.E."/>
            <person name="Chicoki N."/>
            <person name="Fauchery L."/>
            <person name="Kohler A."/>
            <person name="Kuo A."/>
            <person name="Labutti K."/>
            <person name="Pangilinan J."/>
            <person name="Lipzen A."/>
            <person name="Riley R."/>
            <person name="Andreopoulos W."/>
            <person name="He G."/>
            <person name="Johnson J."/>
            <person name="Barry K.W."/>
            <person name="Grigoriev I.V."/>
            <person name="Nagy L."/>
            <person name="Hibbett D."/>
            <person name="Henrissat B."/>
            <person name="Matheny P.B."/>
            <person name="Labbe J."/>
            <person name="Martin F."/>
        </authorList>
    </citation>
    <scope>NUCLEOTIDE SEQUENCE</scope>
    <source>
        <strain evidence="1">HHB10654</strain>
    </source>
</reference>
<organism evidence="1 2">
    <name type="scientific">Artomyces pyxidatus</name>
    <dbReference type="NCBI Taxonomy" id="48021"/>
    <lineage>
        <taxon>Eukaryota</taxon>
        <taxon>Fungi</taxon>
        <taxon>Dikarya</taxon>
        <taxon>Basidiomycota</taxon>
        <taxon>Agaricomycotina</taxon>
        <taxon>Agaricomycetes</taxon>
        <taxon>Russulales</taxon>
        <taxon>Auriscalpiaceae</taxon>
        <taxon>Artomyces</taxon>
    </lineage>
</organism>
<evidence type="ECO:0000313" key="1">
    <source>
        <dbReference type="EMBL" id="KAI0067423.1"/>
    </source>
</evidence>